<reference evidence="2 3" key="1">
    <citation type="submission" date="2015-12" db="EMBL/GenBank/DDBJ databases">
        <title>Complete genome sequence of Pseudoalteromonas rubra SCSIO 6842, harboring a conjugative plasmid.</title>
        <authorList>
            <person name="Li B."/>
            <person name="Wang X."/>
        </authorList>
    </citation>
    <scope>NUCLEOTIDE SEQUENCE [LARGE SCALE GENOMIC DNA]</scope>
    <source>
        <strain evidence="2 3">SCSIO 6842</strain>
    </source>
</reference>
<dbReference type="InterPro" id="IPR032331">
    <property type="entry name" value="DUF4856"/>
</dbReference>
<protein>
    <submittedName>
        <fullName evidence="2">Cadherin</fullName>
    </submittedName>
</protein>
<feature type="chain" id="PRO_5006835152" evidence="1">
    <location>
        <begin position="21"/>
        <end position="604"/>
    </location>
</feature>
<dbReference type="Proteomes" id="UP000069015">
    <property type="component" value="Chromosome 1"/>
</dbReference>
<name>A0A0U2Z428_9GAMM</name>
<organism evidence="2 3">
    <name type="scientific">Pseudoalteromonas rubra</name>
    <dbReference type="NCBI Taxonomy" id="43658"/>
    <lineage>
        <taxon>Bacteria</taxon>
        <taxon>Pseudomonadati</taxon>
        <taxon>Pseudomonadota</taxon>
        <taxon>Gammaproteobacteria</taxon>
        <taxon>Alteromonadales</taxon>
        <taxon>Pseudoalteromonadaceae</taxon>
        <taxon>Pseudoalteromonas</taxon>
    </lineage>
</organism>
<sequence length="604" mass="66626">MIFKKSLLATSILVATLGLTACGGSSSNDNNINNGQTPEQSTNAAPTAVTLTGKDADATEVTVTENMVAVEIGTLVVTDSDNDSHTFDVSDARFEVVEGVLRLKAGEHLNYELEQEVTVTVTVNDGDNTEDFQVKFKVLDEMDYDFISRFAEGESSVAYSGQIARHVLIKELFNYIKSEQFVTDSKQGKDAILTELDKFYAVSKEDYESIWGERDLTVVTDPAAQTKLTDISSSHKDLNGKVAGNDAKGQHKDWKEDGSFAGWTAIAADGETPIPELVVRQLFAQLAERAQSEAPSDSTGREIETIYVTETGVDLNQMIQKFLYGALAFSQSADDYLDYNTEGKGLLTDNTEAVEGKTYTNLEHQWDEGFGYFGAARNYMNYSDDEIAGKGGRDGFSAGYNDANADGKIDFNSEYNFGNSTNAAKRDRGTVDNAKPTDLTKEAFEAFYNGRKLINSTEGALSETQMETLQGHAKDALLAWEKAIAATVVHYINDTQKDLDRLASELAGTHADDYDGEQYEPSDFATLAKHWSEMKGFALNFQFNRHSPFYTESNIGKFEEMHDFMGTQPAITADAIPTYKEELQKARDILQEVYGFDAENVANW</sequence>
<dbReference type="RefSeq" id="WP_058795874.1">
    <property type="nucleotide sequence ID" value="NZ_CP013611.1"/>
</dbReference>
<evidence type="ECO:0000313" key="2">
    <source>
        <dbReference type="EMBL" id="ALU42513.1"/>
    </source>
</evidence>
<proteinExistence type="predicted"/>
<dbReference type="Pfam" id="PF16148">
    <property type="entry name" value="DUF4856"/>
    <property type="match status" value="1"/>
</dbReference>
<evidence type="ECO:0000313" key="3">
    <source>
        <dbReference type="Proteomes" id="UP000069015"/>
    </source>
</evidence>
<accession>A0A0U2Z428</accession>
<gene>
    <name evidence="2" type="ORF">AT705_05875</name>
</gene>
<evidence type="ECO:0000256" key="1">
    <source>
        <dbReference type="SAM" id="SignalP"/>
    </source>
</evidence>
<dbReference type="EMBL" id="CP013611">
    <property type="protein sequence ID" value="ALU42513.1"/>
    <property type="molecule type" value="Genomic_DNA"/>
</dbReference>
<keyword evidence="1" id="KW-0732">Signal</keyword>
<feature type="signal peptide" evidence="1">
    <location>
        <begin position="1"/>
        <end position="20"/>
    </location>
</feature>
<dbReference type="KEGG" id="prr:AT705_05875"/>
<dbReference type="AlphaFoldDB" id="A0A0U2Z428"/>
<dbReference type="PROSITE" id="PS51257">
    <property type="entry name" value="PROKAR_LIPOPROTEIN"/>
    <property type="match status" value="1"/>
</dbReference>
<dbReference type="Gene3D" id="2.60.40.60">
    <property type="entry name" value="Cadherins"/>
    <property type="match status" value="1"/>
</dbReference>